<evidence type="ECO:0000313" key="3">
    <source>
        <dbReference type="EnsemblMetazoa" id="AAEL020349-PA"/>
    </source>
</evidence>
<keyword evidence="4" id="KW-1185">Reference proteome</keyword>
<dbReference type="CDD" id="cd00590">
    <property type="entry name" value="RRM_SF"/>
    <property type="match status" value="1"/>
</dbReference>
<dbReference type="EnsemblMetazoa" id="AAEL020349-RA">
    <property type="protein sequence ID" value="AAEL020349-PA"/>
    <property type="gene ID" value="AAEL020349"/>
</dbReference>
<protein>
    <recommendedName>
        <fullName evidence="2">F-box domain-containing protein</fullName>
    </recommendedName>
</protein>
<sequence>MSRRGRGRGRGRGGANRGRNRNPAPPHNNWDDLGNFNTSSDSDEDTDLINGLALMEALNQMRGGFSGKSHFGMGPDPSDSDERIFHTEDGFPVNTIYASFTQNPESITEAVVRKMFEQFGRVKSVRIHTNQNNNLYDEGGDVASGGGGGGRPSRRGGYRRNNRNDRIIRYGFISYERCEDAAKCLQKKIILKKRCYVAPADSWHQEAYHKKMKETEQGDKESKDLDAAGSSGTGAAEGALEPSKTAEADLNSSVKADSVHSTDAEPEGMNILHLNDDCLLMICDYLELMDLLALKKSCSRMESITAETFKRYKILDFDIDPMDKKYLTLLDAKNILTETGLT</sequence>
<feature type="compositionally biased region" description="Basic and acidic residues" evidence="1">
    <location>
        <begin position="209"/>
        <end position="226"/>
    </location>
</feature>
<reference evidence="4" key="1">
    <citation type="submission" date="2017-06" db="EMBL/GenBank/DDBJ databases">
        <title>Aedes aegypti genome working group (AGWG) sequencing and assembly.</title>
        <authorList>
            <consortium name="Aedes aegypti Genome Working Group (AGWG)"/>
            <person name="Matthews B.J."/>
        </authorList>
    </citation>
    <scope>NUCLEOTIDE SEQUENCE [LARGE SCALE GENOMIC DNA]</scope>
    <source>
        <strain evidence="4">LVP_AGWG</strain>
    </source>
</reference>
<dbReference type="InterPro" id="IPR035979">
    <property type="entry name" value="RBD_domain_sf"/>
</dbReference>
<feature type="region of interest" description="Disordered" evidence="1">
    <location>
        <begin position="209"/>
        <end position="262"/>
    </location>
</feature>
<proteinExistence type="predicted"/>
<dbReference type="Proteomes" id="UP000008820">
    <property type="component" value="Unassembled WGS sequence"/>
</dbReference>
<dbReference type="InterPro" id="IPR012677">
    <property type="entry name" value="Nucleotide-bd_a/b_plait_sf"/>
</dbReference>
<evidence type="ECO:0000256" key="1">
    <source>
        <dbReference type="SAM" id="MobiDB-lite"/>
    </source>
</evidence>
<dbReference type="Pfam" id="PF00646">
    <property type="entry name" value="F-box"/>
    <property type="match status" value="1"/>
</dbReference>
<gene>
    <name evidence="3" type="primary">110681325</name>
</gene>
<feature type="compositionally biased region" description="Low complexity" evidence="1">
    <location>
        <begin position="227"/>
        <end position="241"/>
    </location>
</feature>
<organism evidence="3 4">
    <name type="scientific">Aedes aegypti</name>
    <name type="common">Yellowfever mosquito</name>
    <name type="synonym">Culex aegypti</name>
    <dbReference type="NCBI Taxonomy" id="7159"/>
    <lineage>
        <taxon>Eukaryota</taxon>
        <taxon>Metazoa</taxon>
        <taxon>Ecdysozoa</taxon>
        <taxon>Arthropoda</taxon>
        <taxon>Hexapoda</taxon>
        <taxon>Insecta</taxon>
        <taxon>Pterygota</taxon>
        <taxon>Neoptera</taxon>
        <taxon>Endopterygota</taxon>
        <taxon>Diptera</taxon>
        <taxon>Nematocera</taxon>
        <taxon>Culicoidea</taxon>
        <taxon>Culicidae</taxon>
        <taxon>Culicinae</taxon>
        <taxon>Aedini</taxon>
        <taxon>Aedes</taxon>
        <taxon>Stegomyia</taxon>
    </lineage>
</organism>
<feature type="region of interest" description="Disordered" evidence="1">
    <location>
        <begin position="1"/>
        <end position="44"/>
    </location>
</feature>
<feature type="compositionally biased region" description="Basic residues" evidence="1">
    <location>
        <begin position="1"/>
        <end position="11"/>
    </location>
</feature>
<feature type="domain" description="F-box" evidence="2">
    <location>
        <begin position="271"/>
        <end position="304"/>
    </location>
</feature>
<dbReference type="Gene3D" id="3.30.70.330">
    <property type="match status" value="1"/>
</dbReference>
<feature type="compositionally biased region" description="Basic residues" evidence="1">
    <location>
        <begin position="152"/>
        <end position="161"/>
    </location>
</feature>
<feature type="compositionally biased region" description="Gly residues" evidence="1">
    <location>
        <begin position="142"/>
        <end position="151"/>
    </location>
</feature>
<evidence type="ECO:0000259" key="2">
    <source>
        <dbReference type="Pfam" id="PF00646"/>
    </source>
</evidence>
<name>A0A903VAM2_AEDAE</name>
<reference evidence="3" key="2">
    <citation type="submission" date="2022-10" db="UniProtKB">
        <authorList>
            <consortium name="EnsemblMetazoa"/>
        </authorList>
    </citation>
    <scope>IDENTIFICATION</scope>
    <source>
        <strain evidence="3">LVP_AGWG</strain>
    </source>
</reference>
<accession>A0A903VAM2</accession>
<dbReference type="OrthoDB" id="7787192at2759"/>
<dbReference type="InterPro" id="IPR001810">
    <property type="entry name" value="F-box_dom"/>
</dbReference>
<evidence type="ECO:0000313" key="4">
    <source>
        <dbReference type="Proteomes" id="UP000008820"/>
    </source>
</evidence>
<feature type="region of interest" description="Disordered" evidence="1">
    <location>
        <begin position="136"/>
        <end position="161"/>
    </location>
</feature>
<dbReference type="AlphaFoldDB" id="A0A903VAM2"/>
<dbReference type="SUPFAM" id="SSF54928">
    <property type="entry name" value="RNA-binding domain, RBD"/>
    <property type="match status" value="1"/>
</dbReference>
<dbReference type="GO" id="GO:0003676">
    <property type="term" value="F:nucleic acid binding"/>
    <property type="evidence" value="ECO:0007669"/>
    <property type="project" value="InterPro"/>
</dbReference>